<feature type="chain" id="PRO_5008649941" description="Fibronectin type-III domain-containing protein" evidence="8">
    <location>
        <begin position="33"/>
        <end position="1374"/>
    </location>
</feature>
<dbReference type="Pfam" id="PF00041">
    <property type="entry name" value="fn3"/>
    <property type="match status" value="4"/>
</dbReference>
<evidence type="ECO:0000256" key="4">
    <source>
        <dbReference type="ARBA" id="ARBA00023277"/>
    </source>
</evidence>
<gene>
    <name evidence="10" type="ORF">A8709_15480</name>
</gene>
<protein>
    <recommendedName>
        <fullName evidence="9">Fibronectin type-III domain-containing protein</fullName>
    </recommendedName>
</protein>
<dbReference type="FunFam" id="2.60.40.10:FF:001114">
    <property type="entry name" value="Chitinase A1"/>
    <property type="match status" value="1"/>
</dbReference>
<dbReference type="GO" id="GO:0016798">
    <property type="term" value="F:hydrolase activity, acting on glycosyl bonds"/>
    <property type="evidence" value="ECO:0007669"/>
    <property type="project" value="UniProtKB-KW"/>
</dbReference>
<keyword evidence="4" id="KW-0119">Carbohydrate metabolism</keyword>
<keyword evidence="5" id="KW-0326">Glycosidase</keyword>
<dbReference type="Gene3D" id="2.60.120.260">
    <property type="entry name" value="Galactose-binding domain-like"/>
    <property type="match status" value="2"/>
</dbReference>
<dbReference type="SUPFAM" id="SSF49785">
    <property type="entry name" value="Galactose-binding domain-like"/>
    <property type="match status" value="2"/>
</dbReference>
<dbReference type="InterPro" id="IPR050964">
    <property type="entry name" value="Striated_Muscle_Regulatory"/>
</dbReference>
<feature type="compositionally biased region" description="Polar residues" evidence="7">
    <location>
        <begin position="1044"/>
        <end position="1054"/>
    </location>
</feature>
<dbReference type="InterPro" id="IPR032260">
    <property type="entry name" value="DUF5060"/>
</dbReference>
<evidence type="ECO:0000259" key="9">
    <source>
        <dbReference type="PROSITE" id="PS50853"/>
    </source>
</evidence>
<organism evidence="10 11">
    <name type="scientific">Paenibacillus pectinilyticus</name>
    <dbReference type="NCBI Taxonomy" id="512399"/>
    <lineage>
        <taxon>Bacteria</taxon>
        <taxon>Bacillati</taxon>
        <taxon>Bacillota</taxon>
        <taxon>Bacilli</taxon>
        <taxon>Bacillales</taxon>
        <taxon>Paenibacillaceae</taxon>
        <taxon>Paenibacillus</taxon>
    </lineage>
</organism>
<dbReference type="SMART" id="SM00060">
    <property type="entry name" value="FN3"/>
    <property type="match status" value="5"/>
</dbReference>
<keyword evidence="6" id="KW-0624">Polysaccharide degradation</keyword>
<feature type="signal peptide" evidence="8">
    <location>
        <begin position="1"/>
        <end position="32"/>
    </location>
</feature>
<dbReference type="GO" id="GO:0000272">
    <property type="term" value="P:polysaccharide catabolic process"/>
    <property type="evidence" value="ECO:0007669"/>
    <property type="project" value="UniProtKB-KW"/>
</dbReference>
<dbReference type="InterPro" id="IPR013783">
    <property type="entry name" value="Ig-like_fold"/>
</dbReference>
<feature type="domain" description="Fibronectin type-III" evidence="9">
    <location>
        <begin position="597"/>
        <end position="685"/>
    </location>
</feature>
<feature type="compositionally biased region" description="Polar residues" evidence="7">
    <location>
        <begin position="952"/>
        <end position="961"/>
    </location>
</feature>
<dbReference type="InterPro" id="IPR017853">
    <property type="entry name" value="GH"/>
</dbReference>
<dbReference type="InterPro" id="IPR036116">
    <property type="entry name" value="FN3_sf"/>
</dbReference>
<reference evidence="11" key="1">
    <citation type="submission" date="2016-05" db="EMBL/GenBank/DDBJ databases">
        <title>Paenibacillus oryzae. sp. nov., isolated from the rice root.</title>
        <authorList>
            <person name="Zhang J."/>
            <person name="Zhang X."/>
        </authorList>
    </citation>
    <scope>NUCLEOTIDE SEQUENCE [LARGE SCALE GENOMIC DNA]</scope>
    <source>
        <strain evidence="11">KCTC13222</strain>
    </source>
</reference>
<comment type="caution">
    <text evidence="10">The sequence shown here is derived from an EMBL/GenBank/DDBJ whole genome shotgun (WGS) entry which is preliminary data.</text>
</comment>
<dbReference type="EMBL" id="LYPC01000014">
    <property type="protein sequence ID" value="OCT15476.1"/>
    <property type="molecule type" value="Genomic_DNA"/>
</dbReference>
<feature type="domain" description="Fibronectin type-III" evidence="9">
    <location>
        <begin position="945"/>
        <end position="1033"/>
    </location>
</feature>
<sequence>MKRPKRKQSLTMFLCFILVFVGLPFGASVASAATTFSNVSLNTTTPGMYDKLEIKFDLSSSYSNPFNPDEVDIEAYFTTPSGATEVVPGFYQSDSSPKWAVRYSPRQTGAYSVVLKVTDGSGTGTSSTYSFSAGGAGSNRGFMGVSGSRFVDSAGKQLTLIGTNFAWGSPSDILSAMPQYSAAKMNIMRVWYNVWWGNYAPEWGPTVTTQNGITMNYSGVGKYQLENQARMDTLIDTAAANNIYVMLTMNSFGDFYYDWPQNAYNTANGGPSSWSENNTDFWTNSTAISYQKKLLRYVFARWGYSRALGMMEYWNESDNRVDTSATNRTSWHNAVDTYWKSLDFYNRPTTTSFAWKDHKEFNQTTWETLPTLSATNYHIYDSASNVIDKWEAELKHFNADFGGRPAFIGEFGIDGNTENPNDAATQRYVHDGLWAPIFRAGAAGGGLFWEFSGTGTFNVPANIKTLHTALANFVQPVEQQLITMPFTDFGVQTNTTKVGGYKNSDRALLWINDPAANYTIASPSTISSMSFSLTGMNNGTYDITYYNTVTGTNVSTATATAASGTLTLSAIPAFTRDIAVKAIRQGADVPDTQAPTAPSNLAAPSKTSTTVNLTWSASTDNFGVAGYDVYRGTTLIGSTTGAGSTSYVATGLTANTAYSFTVKAKDAAGNISSASSVLNVTTNAPDTQAPTAPGSLNSPSKTDVTVSLSWTASTDDTGVTAYDIYRGASLVGSTSGTSTTFIDSGLTASTTYSYTVKARDAAGNISAASNSVGVTTLPPIPANLLQNAGFDTDSGFGKPNLWTCEQDNYCFLDTSVKRSGTGSMKVVSTTGPWFGFYQDVNGTAGTAYTFDGYINVAANTTTNTKVKVQFLNSSGTVLTDNIVAEYVSGTTTAGFVNMHGIYTAPANTAKVRVYTYFTDNRSTIYFDDFSLTSGSGGGGGGDTTAPSAPTGLTSPSKTSTSVNLSWTASTDNVGVTGYDVYNGTTLAGSTMGTSFTATGLTASTAYSFTVKAKDAAGNVSAASSALNVTTNAAADTTAPSAPTGLTSPSKTSTSVNLSWTASTDNVGVTGYDVYNGATLAGSTTGATTFTATGLTASTAYSFTVKAKDAAGNVSAASSALNVTTSAAADTTAPSAPTGLTSPSKTSTSVNLAWTASTDNVGVTGYDVYNGATLAGSTTGATTFMATGLTASTAYSFTVKAKDAAGNVSAASSALNVTTNAAASSNLLFNPGFDTDNGSGQPASWTVEQPYYSSLNTSVKRTGTSSLRIDGTTGPWFGFYQAVSATAGTTYTFDGYVNVAANNNSTLDFHLQYLDGSGNVLSDSDLATYSGTTPTSGFVNVHGSAAAPTGTVTVRIYVFFHDMRGTFYFDDFSIN</sequence>
<evidence type="ECO:0000256" key="2">
    <source>
        <dbReference type="ARBA" id="ARBA00022737"/>
    </source>
</evidence>
<evidence type="ECO:0000256" key="8">
    <source>
        <dbReference type="SAM" id="SignalP"/>
    </source>
</evidence>
<evidence type="ECO:0000256" key="1">
    <source>
        <dbReference type="ARBA" id="ARBA00022729"/>
    </source>
</evidence>
<name>A0A1C1A4L1_9BACL</name>
<proteinExistence type="predicted"/>
<dbReference type="InterPro" id="IPR008979">
    <property type="entry name" value="Galactose-bd-like_sf"/>
</dbReference>
<dbReference type="STRING" id="512399.A8709_15480"/>
<accession>A0A1C1A4L1</accession>
<evidence type="ECO:0000313" key="10">
    <source>
        <dbReference type="EMBL" id="OCT15476.1"/>
    </source>
</evidence>
<dbReference type="InterPro" id="IPR003961">
    <property type="entry name" value="FN3_dom"/>
</dbReference>
<feature type="region of interest" description="Disordered" evidence="7">
    <location>
        <begin position="937"/>
        <end position="961"/>
    </location>
</feature>
<dbReference type="CDD" id="cd00063">
    <property type="entry name" value="FN3"/>
    <property type="match status" value="5"/>
</dbReference>
<dbReference type="Gene3D" id="2.60.40.10">
    <property type="entry name" value="Immunoglobulins"/>
    <property type="match status" value="6"/>
</dbReference>
<feature type="domain" description="Fibronectin type-III" evidence="9">
    <location>
        <begin position="692"/>
        <end position="779"/>
    </location>
</feature>
<evidence type="ECO:0000256" key="5">
    <source>
        <dbReference type="ARBA" id="ARBA00023295"/>
    </source>
</evidence>
<feature type="domain" description="Fibronectin type-III" evidence="9">
    <location>
        <begin position="1132"/>
        <end position="1221"/>
    </location>
</feature>
<dbReference type="PROSITE" id="PS50853">
    <property type="entry name" value="FN3"/>
    <property type="match status" value="5"/>
</dbReference>
<dbReference type="PANTHER" id="PTHR13817:SF173">
    <property type="entry name" value="FRAZZLED"/>
    <property type="match status" value="1"/>
</dbReference>
<dbReference type="OrthoDB" id="9792152at2"/>
<feature type="region of interest" description="Disordered" evidence="7">
    <location>
        <begin position="682"/>
        <end position="702"/>
    </location>
</feature>
<dbReference type="Pfam" id="PF16586">
    <property type="entry name" value="DUF5060"/>
    <property type="match status" value="1"/>
</dbReference>
<dbReference type="Proteomes" id="UP000093309">
    <property type="component" value="Unassembled WGS sequence"/>
</dbReference>
<keyword evidence="1 8" id="KW-0732">Signal</keyword>
<dbReference type="SUPFAM" id="SSF51445">
    <property type="entry name" value="(Trans)glycosidases"/>
    <property type="match status" value="1"/>
</dbReference>
<evidence type="ECO:0000256" key="7">
    <source>
        <dbReference type="SAM" id="MobiDB-lite"/>
    </source>
</evidence>
<evidence type="ECO:0000313" key="11">
    <source>
        <dbReference type="Proteomes" id="UP000093309"/>
    </source>
</evidence>
<feature type="domain" description="Fibronectin type-III" evidence="9">
    <location>
        <begin position="1038"/>
        <end position="1127"/>
    </location>
</feature>
<keyword evidence="2" id="KW-0677">Repeat</keyword>
<keyword evidence="11" id="KW-1185">Reference proteome</keyword>
<dbReference type="RefSeq" id="WP_065852386.1">
    <property type="nucleotide sequence ID" value="NZ_LYPC01000014.1"/>
</dbReference>
<feature type="region of interest" description="Disordered" evidence="7">
    <location>
        <begin position="1035"/>
        <end position="1054"/>
    </location>
</feature>
<dbReference type="Gene3D" id="3.20.20.80">
    <property type="entry name" value="Glycosidases"/>
    <property type="match status" value="1"/>
</dbReference>
<evidence type="ECO:0000256" key="3">
    <source>
        <dbReference type="ARBA" id="ARBA00022801"/>
    </source>
</evidence>
<dbReference type="PANTHER" id="PTHR13817">
    <property type="entry name" value="TITIN"/>
    <property type="match status" value="1"/>
</dbReference>
<dbReference type="SUPFAM" id="SSF49265">
    <property type="entry name" value="Fibronectin type III"/>
    <property type="match status" value="3"/>
</dbReference>
<keyword evidence="3" id="KW-0378">Hydrolase</keyword>
<evidence type="ECO:0000256" key="6">
    <source>
        <dbReference type="ARBA" id="ARBA00023326"/>
    </source>
</evidence>